<dbReference type="SMART" id="SM00387">
    <property type="entry name" value="HATPase_c"/>
    <property type="match status" value="1"/>
</dbReference>
<evidence type="ECO:0000256" key="2">
    <source>
        <dbReference type="ARBA" id="ARBA00012438"/>
    </source>
</evidence>
<dbReference type="InterPro" id="IPR005467">
    <property type="entry name" value="His_kinase_dom"/>
</dbReference>
<reference evidence="10 11" key="1">
    <citation type="submission" date="2019-11" db="EMBL/GenBank/DDBJ databases">
        <title>Bacillus idriensis genome.</title>
        <authorList>
            <person name="Konopka E.N."/>
            <person name="Newman J.D."/>
        </authorList>
    </citation>
    <scope>NUCLEOTIDE SEQUENCE [LARGE SCALE GENOMIC DNA]</scope>
    <source>
        <strain evidence="10 11">DSM 19097</strain>
    </source>
</reference>
<dbReference type="Proteomes" id="UP000441585">
    <property type="component" value="Unassembled WGS sequence"/>
</dbReference>
<dbReference type="InterPro" id="IPR003661">
    <property type="entry name" value="HisK_dim/P_dom"/>
</dbReference>
<comment type="caution">
    <text evidence="10">The sequence shown here is derived from an EMBL/GenBank/DDBJ whole genome shotgun (WGS) entry which is preliminary data.</text>
</comment>
<dbReference type="PANTHER" id="PTHR43065">
    <property type="entry name" value="SENSOR HISTIDINE KINASE"/>
    <property type="match status" value="1"/>
</dbReference>
<dbReference type="Pfam" id="PF02518">
    <property type="entry name" value="HATPase_c"/>
    <property type="match status" value="1"/>
</dbReference>
<evidence type="ECO:0000256" key="3">
    <source>
        <dbReference type="ARBA" id="ARBA00022553"/>
    </source>
</evidence>
<protein>
    <recommendedName>
        <fullName evidence="2">histidine kinase</fullName>
        <ecNumber evidence="2">2.7.13.3</ecNumber>
    </recommendedName>
</protein>
<dbReference type="InterPro" id="IPR003594">
    <property type="entry name" value="HATPase_dom"/>
</dbReference>
<evidence type="ECO:0000256" key="1">
    <source>
        <dbReference type="ARBA" id="ARBA00000085"/>
    </source>
</evidence>
<dbReference type="SUPFAM" id="SSF55874">
    <property type="entry name" value="ATPase domain of HSP90 chaperone/DNA topoisomerase II/histidine kinase"/>
    <property type="match status" value="1"/>
</dbReference>
<dbReference type="Gene3D" id="1.10.287.130">
    <property type="match status" value="1"/>
</dbReference>
<keyword evidence="6" id="KW-0418">Kinase</keyword>
<evidence type="ECO:0000256" key="6">
    <source>
        <dbReference type="ARBA" id="ARBA00022777"/>
    </source>
</evidence>
<dbReference type="SMART" id="SM00388">
    <property type="entry name" value="HisKA"/>
    <property type="match status" value="1"/>
</dbReference>
<keyword evidence="11" id="KW-1185">Reference proteome</keyword>
<dbReference type="PANTHER" id="PTHR43065:SF10">
    <property type="entry name" value="PEROXIDE STRESS-ACTIVATED HISTIDINE KINASE MAK3"/>
    <property type="match status" value="1"/>
</dbReference>
<name>A0A6I2MCY6_9BACI</name>
<keyword evidence="4" id="KW-0808">Transferase</keyword>
<keyword evidence="5" id="KW-0547">Nucleotide-binding</keyword>
<dbReference type="AlphaFoldDB" id="A0A6I2MCY6"/>
<dbReference type="GO" id="GO:0005524">
    <property type="term" value="F:ATP binding"/>
    <property type="evidence" value="ECO:0007669"/>
    <property type="project" value="UniProtKB-KW"/>
</dbReference>
<evidence type="ECO:0000256" key="7">
    <source>
        <dbReference type="ARBA" id="ARBA00022840"/>
    </source>
</evidence>
<dbReference type="InterPro" id="IPR036097">
    <property type="entry name" value="HisK_dim/P_sf"/>
</dbReference>
<evidence type="ECO:0000256" key="8">
    <source>
        <dbReference type="ARBA" id="ARBA00023012"/>
    </source>
</evidence>
<comment type="catalytic activity">
    <reaction evidence="1">
        <text>ATP + protein L-histidine = ADP + protein N-phospho-L-histidine.</text>
        <dbReference type="EC" id="2.7.13.3"/>
    </reaction>
</comment>
<dbReference type="PROSITE" id="PS50109">
    <property type="entry name" value="HIS_KIN"/>
    <property type="match status" value="1"/>
</dbReference>
<dbReference type="CDD" id="cd00082">
    <property type="entry name" value="HisKA"/>
    <property type="match status" value="1"/>
</dbReference>
<evidence type="ECO:0000256" key="4">
    <source>
        <dbReference type="ARBA" id="ARBA00022679"/>
    </source>
</evidence>
<dbReference type="PRINTS" id="PR00344">
    <property type="entry name" value="BCTRLSENSOR"/>
</dbReference>
<accession>A0A6I2MCY6</accession>
<dbReference type="Pfam" id="PF00512">
    <property type="entry name" value="HisKA"/>
    <property type="match status" value="1"/>
</dbReference>
<dbReference type="EC" id="2.7.13.3" evidence="2"/>
<dbReference type="GO" id="GO:0000155">
    <property type="term" value="F:phosphorelay sensor kinase activity"/>
    <property type="evidence" value="ECO:0007669"/>
    <property type="project" value="InterPro"/>
</dbReference>
<evidence type="ECO:0000256" key="5">
    <source>
        <dbReference type="ARBA" id="ARBA00022741"/>
    </source>
</evidence>
<dbReference type="EMBL" id="WKKF01000010">
    <property type="protein sequence ID" value="MRX56205.1"/>
    <property type="molecule type" value="Genomic_DNA"/>
</dbReference>
<dbReference type="InterPro" id="IPR004358">
    <property type="entry name" value="Sig_transdc_His_kin-like_C"/>
</dbReference>
<evidence type="ECO:0000313" key="10">
    <source>
        <dbReference type="EMBL" id="MRX56205.1"/>
    </source>
</evidence>
<gene>
    <name evidence="10" type="ORF">GJU41_19790</name>
</gene>
<dbReference type="Gene3D" id="3.30.565.10">
    <property type="entry name" value="Histidine kinase-like ATPase, C-terminal domain"/>
    <property type="match status" value="1"/>
</dbReference>
<sequence>MKNLTQGMIAMEMQLIASKYDKIPFPYFLVDRKLKIVSVSKCTFNIFDEESHFLDIVGIGSKKKAAKFILDTPSITKIELNLKTKSNPMTLFDVYIQYEGKNFIHIFCIDKEESVDQIYQAVKTLEGDLLYANLNLLEKQEQLEKSLQQMKEIAIKQDSLATVGQIAASIAHEIRNPLTSVKGFLQLLKPHLIEIGKGHYADVALEELNRANDIIYEFFNNSKEKNEDKQPILLRKLINDIILICKSEAILSNCELAYTVNDPDLMITVDIKQMKQVLLNIVKNAMEAIQISHQKDNGIIEIITRIEDGHVVIKITDNGIGMGKETVDSLFKSFFTTKEQGTGIGLAVCLEIIKSNNGRIEVASEEGIGSAFSISLPILI</sequence>
<evidence type="ECO:0000313" key="11">
    <source>
        <dbReference type="Proteomes" id="UP000441585"/>
    </source>
</evidence>
<keyword evidence="7" id="KW-0067">ATP-binding</keyword>
<dbReference type="SUPFAM" id="SSF47384">
    <property type="entry name" value="Homodimeric domain of signal transducing histidine kinase"/>
    <property type="match status" value="1"/>
</dbReference>
<proteinExistence type="predicted"/>
<keyword evidence="8" id="KW-0902">Two-component regulatory system</keyword>
<dbReference type="InterPro" id="IPR036890">
    <property type="entry name" value="HATPase_C_sf"/>
</dbReference>
<keyword evidence="3" id="KW-0597">Phosphoprotein</keyword>
<organism evidence="10 11">
    <name type="scientific">Metabacillus idriensis</name>
    <dbReference type="NCBI Taxonomy" id="324768"/>
    <lineage>
        <taxon>Bacteria</taxon>
        <taxon>Bacillati</taxon>
        <taxon>Bacillota</taxon>
        <taxon>Bacilli</taxon>
        <taxon>Bacillales</taxon>
        <taxon>Bacillaceae</taxon>
        <taxon>Metabacillus</taxon>
    </lineage>
</organism>
<feature type="domain" description="Histidine kinase" evidence="9">
    <location>
        <begin position="169"/>
        <end position="380"/>
    </location>
</feature>
<evidence type="ECO:0000259" key="9">
    <source>
        <dbReference type="PROSITE" id="PS50109"/>
    </source>
</evidence>